<dbReference type="OrthoDB" id="9790331at2"/>
<dbReference type="Proteomes" id="UP000026249">
    <property type="component" value="Unassembled WGS sequence"/>
</dbReference>
<dbReference type="InterPro" id="IPR012349">
    <property type="entry name" value="Split_barrel_FMN-bd"/>
</dbReference>
<dbReference type="PANTHER" id="PTHR42815">
    <property type="entry name" value="FAD-BINDING, PUTATIVE (AFU_ORTHOLOGUE AFUA_6G07600)-RELATED"/>
    <property type="match status" value="1"/>
</dbReference>
<name>A0A037ZJW8_9RHOB</name>
<dbReference type="STRING" id="1454373.ACMU_15405"/>
<dbReference type="RefSeq" id="WP_035260378.1">
    <property type="nucleotide sequence ID" value="NZ_JFKE01000005.1"/>
</dbReference>
<comment type="caution">
    <text evidence="2">The sequence shown here is derived from an EMBL/GenBank/DDBJ whole genome shotgun (WGS) entry which is preliminary data.</text>
</comment>
<reference evidence="2 3" key="1">
    <citation type="submission" date="2014-03" db="EMBL/GenBank/DDBJ databases">
        <title>Draft Genome Sequence of Actibacterium mucosum KCTC 23349, a Marine Alphaproteobacterium with Complex Ionic Requirements Isolated from Mediterranean Seawater at Malvarrosa Beach, Valencia, Spain.</title>
        <authorList>
            <person name="Arahal D.R."/>
            <person name="Shao Z."/>
            <person name="Lai Q."/>
            <person name="Pujalte M.J."/>
        </authorList>
    </citation>
    <scope>NUCLEOTIDE SEQUENCE [LARGE SCALE GENOMIC DNA]</scope>
    <source>
        <strain evidence="2 3">KCTC 23349</strain>
    </source>
</reference>
<keyword evidence="1" id="KW-0175">Coiled coil</keyword>
<evidence type="ECO:0000256" key="1">
    <source>
        <dbReference type="SAM" id="Coils"/>
    </source>
</evidence>
<gene>
    <name evidence="2" type="ORF">ACMU_15405</name>
</gene>
<keyword evidence="3" id="KW-1185">Reference proteome</keyword>
<dbReference type="PANTHER" id="PTHR42815:SF2">
    <property type="entry name" value="FAD-BINDING, PUTATIVE (AFU_ORTHOLOGUE AFUA_6G07600)-RELATED"/>
    <property type="match status" value="1"/>
</dbReference>
<proteinExistence type="predicted"/>
<evidence type="ECO:0000313" key="3">
    <source>
        <dbReference type="Proteomes" id="UP000026249"/>
    </source>
</evidence>
<dbReference type="EMBL" id="JFKE01000005">
    <property type="protein sequence ID" value="KAJ55141.1"/>
    <property type="molecule type" value="Genomic_DNA"/>
</dbReference>
<dbReference type="SUPFAM" id="SSF50475">
    <property type="entry name" value="FMN-binding split barrel"/>
    <property type="match status" value="1"/>
</dbReference>
<dbReference type="Gene3D" id="2.30.110.10">
    <property type="entry name" value="Electron Transport, Fmn-binding Protein, Chain A"/>
    <property type="match status" value="1"/>
</dbReference>
<evidence type="ECO:0000313" key="2">
    <source>
        <dbReference type="EMBL" id="KAJ55141.1"/>
    </source>
</evidence>
<accession>A0A037ZJW8</accession>
<feature type="coiled-coil region" evidence="1">
    <location>
        <begin position="177"/>
        <end position="204"/>
    </location>
</feature>
<dbReference type="AlphaFoldDB" id="A0A037ZJW8"/>
<sequence>MARAFATIAFTPDVRAQQSRMGSADGYRKFLGDGLADLEELGPEEIGFIGARDGFYQASVSQTGWPYVQFRGGPVGFLKVLTSTTLAYADFRGNRQYISAGNLSGNDRLSMILTDYPNSRRLKLWGRARLIEGADNPEILSQLHDGTYRARPERAVLITVEAFDWNCPSHIPRRFTVDEAHQEIAALRRENEALRAETRALRMSGASGSPIQP</sequence>
<organism evidence="2 3">
    <name type="scientific">Actibacterium mucosum KCTC 23349</name>
    <dbReference type="NCBI Taxonomy" id="1454373"/>
    <lineage>
        <taxon>Bacteria</taxon>
        <taxon>Pseudomonadati</taxon>
        <taxon>Pseudomonadota</taxon>
        <taxon>Alphaproteobacteria</taxon>
        <taxon>Rhodobacterales</taxon>
        <taxon>Roseobacteraceae</taxon>
        <taxon>Actibacterium</taxon>
    </lineage>
</organism>
<protein>
    <submittedName>
        <fullName evidence="2">Uncharacterized protein</fullName>
    </submittedName>
</protein>